<dbReference type="SUPFAM" id="SSF53474">
    <property type="entry name" value="alpha/beta-Hydrolases"/>
    <property type="match status" value="1"/>
</dbReference>
<evidence type="ECO:0000256" key="1">
    <source>
        <dbReference type="ARBA" id="ARBA00022801"/>
    </source>
</evidence>
<feature type="region of interest" description="Disordered" evidence="2">
    <location>
        <begin position="64"/>
        <end position="87"/>
    </location>
</feature>
<evidence type="ECO:0000256" key="2">
    <source>
        <dbReference type="SAM" id="MobiDB-lite"/>
    </source>
</evidence>
<dbReference type="PANTHER" id="PTHR48081:SF33">
    <property type="entry name" value="KYNURENINE FORMAMIDASE"/>
    <property type="match status" value="1"/>
</dbReference>
<feature type="domain" description="BD-FAE-like" evidence="3">
    <location>
        <begin position="463"/>
        <end position="672"/>
    </location>
</feature>
<dbReference type="InterPro" id="IPR050300">
    <property type="entry name" value="GDXG_lipolytic_enzyme"/>
</dbReference>
<dbReference type="Pfam" id="PF20434">
    <property type="entry name" value="BD-FAE"/>
    <property type="match status" value="1"/>
</dbReference>
<accession>A0A7S2KE63</accession>
<evidence type="ECO:0000313" key="4">
    <source>
        <dbReference type="EMBL" id="CAD9574234.1"/>
    </source>
</evidence>
<gene>
    <name evidence="4" type="ORF">LDAN0321_LOCUS8433</name>
</gene>
<dbReference type="AlphaFoldDB" id="A0A7S2KE63"/>
<dbReference type="Gene3D" id="3.40.50.1820">
    <property type="entry name" value="alpha/beta hydrolase"/>
    <property type="match status" value="1"/>
</dbReference>
<dbReference type="InterPro" id="IPR032710">
    <property type="entry name" value="NTF2-like_dom_sf"/>
</dbReference>
<dbReference type="Gene3D" id="3.10.450.50">
    <property type="match status" value="1"/>
</dbReference>
<sequence>MPATYRMNCAKFYLVQLALFLLLIHVRPFASFQFTLHVLQHGSTRARSFRTASKSATLRSTYLQSQARNTPMKQPHGTNLEGDDTNSKHACNRQTVELQARNVVSSFVDSFYNDDNDLKAISNCFDYAIEFMDTSFYKPIIGKDALIQSFEQSPTLLLHVHGTLPQLRNLKFVSGDAIVYVGKGQDIKIAMLYEYTTSSGASKEVANDGTMDGKWRYGITIFTVSDGFISQVFDVKEGNELDASVLRAGNVPGVIASRNNDLVSKRVSVADSNEDGVDLVSKFVEARNEKNVNALSALMGGDCVAHGFIADGASQQMASYFENLAKLPNGVTFETMDVVSTIHDDGTNEAVIRWVIAVESQPQRHSRGCTYVSVKNNRIAFLVDILESVKQEKNTGGGWKLSASRQNWLRDSGVSNAVFDALVVSSFPSILRENEPKAIFRFVKLTRRKLHLNYGSHPSQIVDLFLPHDLSKRRGLVFFIHGGAWGTGKPWMYRLIASTFLDANMAVAILGYRTYPDGNIQDQMDDIELASQKIATNYRNLLEQPQGVSSEDWMGSTLVGHSSGVHIGLAAIVQQIERQQVDTKNNESIKFDSVVGISGVYSINEHFELEVSRGVEEISSMKAAAGFTVESFQSFSPAVRLASLPSFEELQQHELFPRTLLLHGDEDDVVPFTALYRTGRLLRSLGCKNLDTNIMKLDHTDPLYHIMFGGQTRNVVMNWLKSRNEVG</sequence>
<reference evidence="4" key="1">
    <citation type="submission" date="2021-01" db="EMBL/GenBank/DDBJ databases">
        <authorList>
            <person name="Corre E."/>
            <person name="Pelletier E."/>
            <person name="Niang G."/>
            <person name="Scheremetjew M."/>
            <person name="Finn R."/>
            <person name="Kale V."/>
            <person name="Holt S."/>
            <person name="Cochrane G."/>
            <person name="Meng A."/>
            <person name="Brown T."/>
            <person name="Cohen L."/>
        </authorList>
    </citation>
    <scope>NUCLEOTIDE SEQUENCE</scope>
    <source>
        <strain evidence="4">B650</strain>
    </source>
</reference>
<dbReference type="EMBL" id="HBGY01013144">
    <property type="protein sequence ID" value="CAD9574234.1"/>
    <property type="molecule type" value="Transcribed_RNA"/>
</dbReference>
<dbReference type="InterPro" id="IPR049492">
    <property type="entry name" value="BD-FAE-like_dom"/>
</dbReference>
<dbReference type="SUPFAM" id="SSF54427">
    <property type="entry name" value="NTF2-like"/>
    <property type="match status" value="1"/>
</dbReference>
<dbReference type="GO" id="GO:0016787">
    <property type="term" value="F:hydrolase activity"/>
    <property type="evidence" value="ECO:0007669"/>
    <property type="project" value="UniProtKB-KW"/>
</dbReference>
<protein>
    <recommendedName>
        <fullName evidence="3">BD-FAE-like domain-containing protein</fullName>
    </recommendedName>
</protein>
<organism evidence="4">
    <name type="scientific">Leptocylindrus danicus</name>
    <dbReference type="NCBI Taxonomy" id="163516"/>
    <lineage>
        <taxon>Eukaryota</taxon>
        <taxon>Sar</taxon>
        <taxon>Stramenopiles</taxon>
        <taxon>Ochrophyta</taxon>
        <taxon>Bacillariophyta</taxon>
        <taxon>Coscinodiscophyceae</taxon>
        <taxon>Chaetocerotophycidae</taxon>
        <taxon>Leptocylindrales</taxon>
        <taxon>Leptocylindraceae</taxon>
        <taxon>Leptocylindrus</taxon>
    </lineage>
</organism>
<keyword evidence="1" id="KW-0378">Hydrolase</keyword>
<dbReference type="InterPro" id="IPR029058">
    <property type="entry name" value="AB_hydrolase_fold"/>
</dbReference>
<name>A0A7S2KE63_9STRA</name>
<evidence type="ECO:0000259" key="3">
    <source>
        <dbReference type="Pfam" id="PF20434"/>
    </source>
</evidence>
<dbReference type="PANTHER" id="PTHR48081">
    <property type="entry name" value="AB HYDROLASE SUPERFAMILY PROTEIN C4A8.06C"/>
    <property type="match status" value="1"/>
</dbReference>
<proteinExistence type="predicted"/>